<gene>
    <name evidence="3" type="primary">pspA</name>
    <name evidence="3" type="ordered locus">Aflv_0169</name>
</gene>
<dbReference type="Proteomes" id="UP000000742">
    <property type="component" value="Chromosome"/>
</dbReference>
<dbReference type="STRING" id="491915.Aflv_0169"/>
<name>B7GJ07_ANOFW</name>
<evidence type="ECO:0000256" key="1">
    <source>
        <dbReference type="ARBA" id="ARBA00043985"/>
    </source>
</evidence>
<accession>B7GJ07</accession>
<reference evidence="3 4" key="1">
    <citation type="journal article" date="2008" name="Genome Biol.">
        <title>Encapsulated in silica: genome, proteome and physiology of the thermophilic bacterium Anoxybacillus flavithermus WK1.</title>
        <authorList>
            <person name="Saw J.H."/>
            <person name="Mountain B.W."/>
            <person name="Feng L."/>
            <person name="Omelchenko M.V."/>
            <person name="Hou S."/>
            <person name="Saito J.A."/>
            <person name="Stott M.B."/>
            <person name="Li D."/>
            <person name="Zhao G."/>
            <person name="Wu J."/>
            <person name="Galperin M.Y."/>
            <person name="Koonin E.V."/>
            <person name="Makarova K.S."/>
            <person name="Wolf Y.I."/>
            <person name="Rigden D.J."/>
            <person name="Dunfield P.F."/>
            <person name="Wang L."/>
            <person name="Alam M."/>
        </authorList>
    </citation>
    <scope>NUCLEOTIDE SEQUENCE [LARGE SCALE GENOMIC DNA]</scope>
    <source>
        <strain evidence="4">DSM 21510 / WK1</strain>
    </source>
</reference>
<sequence length="221" mass="26478">MGGATKTLLKERRTMGLLSRMKTMIAADIHEWLDEKEKKNPIAVLNEYLRQCEQEVEKVRKLLERQYLLKEQFTREYREAMQLAEKRKKQADIASKAGESELFAFASHEQMQYEERAARLKQLLDQTNEQLLELEKKYEQMKHQLKDMHMRRMELMGRENIARAHYRMNRVLDGYTSPTLTTFADTESYLARLEQQVQSDYYRHTIDARIAELEKRLQQEQ</sequence>
<evidence type="ECO:0000313" key="4">
    <source>
        <dbReference type="Proteomes" id="UP000000742"/>
    </source>
</evidence>
<dbReference type="InterPro" id="IPR007157">
    <property type="entry name" value="PspA_VIPP1"/>
</dbReference>
<dbReference type="AlphaFoldDB" id="B7GJ07"/>
<keyword evidence="2" id="KW-0175">Coiled coil</keyword>
<comment type="similarity">
    <text evidence="1">Belongs to the PspA/Vipp/IM30 family.</text>
</comment>
<proteinExistence type="inferred from homology"/>
<dbReference type="HOGENOM" id="CLU_056466_5_0_9"/>
<protein>
    <submittedName>
        <fullName evidence="3">Phage shock protein A</fullName>
    </submittedName>
</protein>
<organism evidence="3 4">
    <name type="scientific">Anoxybacillus flavithermus (strain DSM 21510 / WK1)</name>
    <dbReference type="NCBI Taxonomy" id="491915"/>
    <lineage>
        <taxon>Bacteria</taxon>
        <taxon>Bacillati</taxon>
        <taxon>Bacillota</taxon>
        <taxon>Bacilli</taxon>
        <taxon>Bacillales</taxon>
        <taxon>Anoxybacillaceae</taxon>
        <taxon>Anoxybacillus</taxon>
    </lineage>
</organism>
<dbReference type="Pfam" id="PF04012">
    <property type="entry name" value="PspA_IM30"/>
    <property type="match status" value="1"/>
</dbReference>
<dbReference type="PANTHER" id="PTHR31088:SF6">
    <property type="entry name" value="PHAGE SHOCK PROTEIN A"/>
    <property type="match status" value="1"/>
</dbReference>
<dbReference type="KEGG" id="afl:Aflv_0169"/>
<feature type="coiled-coil region" evidence="2">
    <location>
        <begin position="42"/>
        <end position="151"/>
    </location>
</feature>
<dbReference type="eggNOG" id="COG1842">
    <property type="taxonomic scope" value="Bacteria"/>
</dbReference>
<dbReference type="PANTHER" id="PTHR31088">
    <property type="entry name" value="MEMBRANE-ASSOCIATED PROTEIN VIPP1, CHLOROPLASTIC"/>
    <property type="match status" value="1"/>
</dbReference>
<evidence type="ECO:0000256" key="2">
    <source>
        <dbReference type="SAM" id="Coils"/>
    </source>
</evidence>
<evidence type="ECO:0000313" key="3">
    <source>
        <dbReference type="EMBL" id="ACJ32553.1"/>
    </source>
</evidence>
<dbReference type="EMBL" id="CP000922">
    <property type="protein sequence ID" value="ACJ32553.1"/>
    <property type="molecule type" value="Genomic_DNA"/>
</dbReference>